<proteinExistence type="inferred from homology"/>
<dbReference type="EMBL" id="JACMSC010000017">
    <property type="protein sequence ID" value="KAG6477832.1"/>
    <property type="molecule type" value="Genomic_DNA"/>
</dbReference>
<feature type="region of interest" description="Disordered" evidence="15">
    <location>
        <begin position="653"/>
        <end position="703"/>
    </location>
</feature>
<dbReference type="Pfam" id="PF24046">
    <property type="entry name" value="At4g08330"/>
    <property type="match status" value="1"/>
</dbReference>
<evidence type="ECO:0000313" key="18">
    <source>
        <dbReference type="EMBL" id="KAG6477832.1"/>
    </source>
</evidence>
<evidence type="ECO:0000256" key="16">
    <source>
        <dbReference type="SAM" id="Phobius"/>
    </source>
</evidence>
<keyword evidence="16" id="KW-0812">Transmembrane</keyword>
<dbReference type="InterPro" id="IPR030384">
    <property type="entry name" value="MeTrfase_SMT"/>
</dbReference>
<keyword evidence="5 13" id="KW-0949">S-adenosyl-L-methionine</keyword>
<evidence type="ECO:0000256" key="8">
    <source>
        <dbReference type="ARBA" id="ARBA00023098"/>
    </source>
</evidence>
<feature type="transmembrane region" description="Helical" evidence="16">
    <location>
        <begin position="6"/>
        <end position="26"/>
    </location>
</feature>
<dbReference type="InterPro" id="IPR045282">
    <property type="entry name" value="At4g08330-like"/>
</dbReference>
<dbReference type="Proteomes" id="UP000734854">
    <property type="component" value="Unassembled WGS sequence"/>
</dbReference>
<evidence type="ECO:0000256" key="12">
    <source>
        <dbReference type="ARBA" id="ARBA00057056"/>
    </source>
</evidence>
<dbReference type="UniPathway" id="UPA00766"/>
<organism evidence="18 19">
    <name type="scientific">Zingiber officinale</name>
    <name type="common">Ginger</name>
    <name type="synonym">Amomum zingiber</name>
    <dbReference type="NCBI Taxonomy" id="94328"/>
    <lineage>
        <taxon>Eukaryota</taxon>
        <taxon>Viridiplantae</taxon>
        <taxon>Streptophyta</taxon>
        <taxon>Embryophyta</taxon>
        <taxon>Tracheophyta</taxon>
        <taxon>Spermatophyta</taxon>
        <taxon>Magnoliopsida</taxon>
        <taxon>Liliopsida</taxon>
        <taxon>Zingiberales</taxon>
        <taxon>Zingiberaceae</taxon>
        <taxon>Zingiber</taxon>
    </lineage>
</organism>
<dbReference type="GO" id="GO:0032259">
    <property type="term" value="P:methylation"/>
    <property type="evidence" value="ECO:0007669"/>
    <property type="project" value="UniProtKB-KW"/>
</dbReference>
<evidence type="ECO:0000256" key="11">
    <source>
        <dbReference type="ARBA" id="ARBA00051352"/>
    </source>
</evidence>
<comment type="pathway">
    <text evidence="1">Steroid biosynthesis; sterol biosynthesis.</text>
</comment>
<dbReference type="InterPro" id="IPR013705">
    <property type="entry name" value="Sterol_MeTrfase_C"/>
</dbReference>
<dbReference type="Pfam" id="PF08498">
    <property type="entry name" value="Sterol_MT_C"/>
    <property type="match status" value="1"/>
</dbReference>
<evidence type="ECO:0000256" key="5">
    <source>
        <dbReference type="ARBA" id="ARBA00022691"/>
    </source>
</evidence>
<accession>A0A8J5EYW7</accession>
<dbReference type="AlphaFoldDB" id="A0A8J5EYW7"/>
<evidence type="ECO:0000256" key="14">
    <source>
        <dbReference type="RuleBase" id="RU362025"/>
    </source>
</evidence>
<evidence type="ECO:0000256" key="4">
    <source>
        <dbReference type="ARBA" id="ARBA00022679"/>
    </source>
</evidence>
<dbReference type="Pfam" id="PF08241">
    <property type="entry name" value="Methyltransf_11"/>
    <property type="match status" value="1"/>
</dbReference>
<comment type="catalytic activity">
    <reaction evidence="11">
        <text>24-methylidenelophenol + S-adenosyl-L-methionine = (Z)-24-ethylidenelophenol + S-adenosyl-L-homocysteine + H(+)</text>
        <dbReference type="Rhea" id="RHEA:21044"/>
        <dbReference type="ChEBI" id="CHEBI:15378"/>
        <dbReference type="ChEBI" id="CHEBI:29107"/>
        <dbReference type="ChEBI" id="CHEBI:33203"/>
        <dbReference type="ChEBI" id="CHEBI:57856"/>
        <dbReference type="ChEBI" id="CHEBI:59789"/>
        <dbReference type="EC" id="2.1.1.143"/>
    </reaction>
</comment>
<evidence type="ECO:0000313" key="19">
    <source>
        <dbReference type="Proteomes" id="UP000734854"/>
    </source>
</evidence>
<keyword evidence="6" id="KW-0752">Steroid biosynthesis</keyword>
<dbReference type="CDD" id="cd02440">
    <property type="entry name" value="AdoMet_MTases"/>
    <property type="match status" value="1"/>
</dbReference>
<dbReference type="Gene3D" id="3.40.50.150">
    <property type="entry name" value="Vaccinia Virus protein VP39"/>
    <property type="match status" value="1"/>
</dbReference>
<dbReference type="InterPro" id="IPR013216">
    <property type="entry name" value="Methyltransf_11"/>
</dbReference>
<sequence length="829" mass="91297">MDLSTAMWTAAVVGAVAVYWFVWVMGSAEVKGKRAMNLKMGSITRDKVQDKYKQYWSFFLRSKEDIAAASDDDNVPAFVDTFYNLVTDIYEWGWGQSFHFSPSLPGRSHREATRIHEERAADLIAARPGQRIVDVGCGVGGPMRAIAAHSGADVVGITINEYQVARARAHNRKAGLDGRCEVVCGNFLEMPFPEGTFDGAYSIEATCHAPRLEDVYREVFRVLKPGALYVSYEWVTTALYRPDDPRHVETIRGIERGDALPGLREQHEVAAIARQVGFEVVEERDLALPPAEPWWTRLKMGRFAYWRNHLLVSVLAALRIAPKGVVDVHEMLYETARHLSDGGDTGIFTPMHMILCRKPPINQFPVQNFQKPPIFSFDSKGSFLIPLGKIPVEIVVLQACQSRLVGNAVHTPRRSFVKAKSFEVLCDLAVKVMGPTRPTAEQTIDASSRTHVVTYLVVESYLWGLLPWKSGFGWATFCLLLSVRSLPPFVVHLVFSSAAVPNRTPASPPRQSSEAARRNQSWLCSGCGADLNLSAAHLYPTDAPFEAGNKGTLSFSWVDDALLRFDKEDRIKPFFETPNYWGILRRRTRLHCDACGHLLGHVYEDGLPAIHGPGQDFPRPARLTLVEIDFTAAFSSTTAVAASFSLVAMIDNHRPSPQDSNKNGNHHDVSDHPANTRAVSSSSRASPSFAATSSAQPTAPKGHTIEDVWNDISLHHDDSHWRRTHPLPHRSLRTMILQDFLSGPLIRPPSAAAAFDCPPSAAVHPTALSLEIHLIPPDSIHSGSAAAASPSFVFPAFSDTNPPPSPIGLFSLLSKKHPPTTAWSAATTA</sequence>
<dbReference type="InterPro" id="IPR029063">
    <property type="entry name" value="SAM-dependent_MTases_sf"/>
</dbReference>
<keyword evidence="8" id="KW-0443">Lipid metabolism</keyword>
<dbReference type="GO" id="GO:0030797">
    <property type="term" value="F:24-methylenesterol C-methyltransferase activity"/>
    <property type="evidence" value="ECO:0007669"/>
    <property type="project" value="UniProtKB-EC"/>
</dbReference>
<evidence type="ECO:0000256" key="13">
    <source>
        <dbReference type="PROSITE-ProRule" id="PRU01022"/>
    </source>
</evidence>
<keyword evidence="2" id="KW-0444">Lipid biosynthesis</keyword>
<evidence type="ECO:0000259" key="17">
    <source>
        <dbReference type="PROSITE" id="PS51685"/>
    </source>
</evidence>
<keyword evidence="19" id="KW-1185">Reference proteome</keyword>
<dbReference type="GO" id="GO:0016126">
    <property type="term" value="P:sterol biosynthetic process"/>
    <property type="evidence" value="ECO:0007669"/>
    <property type="project" value="UniProtKB-UniPathway"/>
</dbReference>
<comment type="similarity">
    <text evidence="13 14">Belongs to the class I-like SAM-binding methyltransferase superfamily. Erg6/SMT family.</text>
</comment>
<evidence type="ECO:0000256" key="10">
    <source>
        <dbReference type="ARBA" id="ARBA00023221"/>
    </source>
</evidence>
<keyword evidence="9" id="KW-1207">Sterol metabolism</keyword>
<evidence type="ECO:0000256" key="6">
    <source>
        <dbReference type="ARBA" id="ARBA00022955"/>
    </source>
</evidence>
<gene>
    <name evidence="18" type="ORF">ZIOFF_061264</name>
</gene>
<keyword evidence="10" id="KW-0753">Steroid metabolism</keyword>
<dbReference type="FunFam" id="3.40.50.150:FF:000168">
    <property type="entry name" value="Methyltransferase"/>
    <property type="match status" value="1"/>
</dbReference>
<protein>
    <recommendedName>
        <fullName evidence="14">Methyltransferase</fullName>
        <ecNumber evidence="14">2.1.1.-</ecNumber>
    </recommendedName>
</protein>
<reference evidence="18 19" key="1">
    <citation type="submission" date="2020-08" db="EMBL/GenBank/DDBJ databases">
        <title>Plant Genome Project.</title>
        <authorList>
            <person name="Zhang R.-G."/>
        </authorList>
    </citation>
    <scope>NUCLEOTIDE SEQUENCE [LARGE SCALE GENOMIC DNA]</scope>
    <source>
        <tissue evidence="18">Rhizome</tissue>
    </source>
</reference>
<keyword evidence="16" id="KW-0472">Membrane</keyword>
<comment type="function">
    <text evidence="12">Catalyzes the methyl transfer from S-adenosyl-methionine to the methylene group of 24-methylene lophenol to form 24-ethylidene lophenol.</text>
</comment>
<evidence type="ECO:0000256" key="9">
    <source>
        <dbReference type="ARBA" id="ARBA00023166"/>
    </source>
</evidence>
<keyword evidence="4 13" id="KW-0808">Transferase</keyword>
<evidence type="ECO:0000256" key="7">
    <source>
        <dbReference type="ARBA" id="ARBA00023011"/>
    </source>
</evidence>
<keyword evidence="7" id="KW-0756">Sterol biosynthesis</keyword>
<name>A0A8J5EYW7_ZINOF</name>
<keyword evidence="3 13" id="KW-0489">Methyltransferase</keyword>
<comment type="caution">
    <text evidence="18">The sequence shown here is derived from an EMBL/GenBank/DDBJ whole genome shotgun (WGS) entry which is preliminary data.</text>
</comment>
<feature type="domain" description="SAM-dependent methyltransferase Erg6/SMT-type" evidence="17">
    <location>
        <begin position="82"/>
        <end position="359"/>
    </location>
</feature>
<dbReference type="SUPFAM" id="SSF53335">
    <property type="entry name" value="S-adenosyl-L-methionine-dependent methyltransferases"/>
    <property type="match status" value="1"/>
</dbReference>
<evidence type="ECO:0000256" key="1">
    <source>
        <dbReference type="ARBA" id="ARBA00004938"/>
    </source>
</evidence>
<evidence type="ECO:0000256" key="15">
    <source>
        <dbReference type="SAM" id="MobiDB-lite"/>
    </source>
</evidence>
<feature type="compositionally biased region" description="Low complexity" evidence="15">
    <location>
        <begin position="675"/>
        <end position="700"/>
    </location>
</feature>
<evidence type="ECO:0000256" key="3">
    <source>
        <dbReference type="ARBA" id="ARBA00022603"/>
    </source>
</evidence>
<keyword evidence="16" id="KW-1133">Transmembrane helix</keyword>
<dbReference type="PANTHER" id="PTHR44742:SF2">
    <property type="entry name" value="24-METHYLENESTEROL C-METHYLTRANSFERASE 2"/>
    <property type="match status" value="1"/>
</dbReference>
<evidence type="ECO:0000256" key="2">
    <source>
        <dbReference type="ARBA" id="ARBA00022516"/>
    </source>
</evidence>
<dbReference type="EC" id="2.1.1.-" evidence="14"/>
<dbReference type="PANTHER" id="PTHR44742">
    <property type="match status" value="1"/>
</dbReference>
<dbReference type="PROSITE" id="PS51685">
    <property type="entry name" value="SAM_MT_ERG6_SMT"/>
    <property type="match status" value="1"/>
</dbReference>